<reference evidence="2 3" key="1">
    <citation type="submission" date="2016-10" db="EMBL/GenBank/DDBJ databases">
        <authorList>
            <person name="de Groot N.N."/>
        </authorList>
    </citation>
    <scope>NUCLEOTIDE SEQUENCE [LARGE SCALE GENOMIC DNA]</scope>
    <source>
        <strain evidence="2 3">CGMCC 1.10457</strain>
    </source>
</reference>
<evidence type="ECO:0000256" key="1">
    <source>
        <dbReference type="SAM" id="Phobius"/>
    </source>
</evidence>
<keyword evidence="1" id="KW-0812">Transmembrane</keyword>
<dbReference type="AlphaFoldDB" id="A0A1I6KMZ3"/>
<sequence length="253" mass="28766">MILPIIAIFHLSIHKSRFTDAESYMKRTYRIVEFLSIVLLFHLVDVSISALQSHIPLPIGGPLTFLIFIIILTLIFILFIEAVYKAYRLYWGTALYTHASSANQNLKNQDDPVRALVNFVIYNFATQLAYVCLKDSIPDRETEELQDLRDFVDEVDGVIESGQADTSALRLFLAAAVVVIPVFSIIAYMISIVTIPFIDVLIIIFTIKVAKHNIEVPALIFGTLSYPNFIQTNLRSLLTISFYTVSIYWLFFS</sequence>
<keyword evidence="1" id="KW-0472">Membrane</keyword>
<dbReference type="Proteomes" id="UP000199062">
    <property type="component" value="Unassembled WGS sequence"/>
</dbReference>
<accession>A0A1I6KMZ3</accession>
<protein>
    <submittedName>
        <fullName evidence="2">Uncharacterized protein</fullName>
    </submittedName>
</protein>
<evidence type="ECO:0000313" key="3">
    <source>
        <dbReference type="Proteomes" id="UP000199062"/>
    </source>
</evidence>
<keyword evidence="1" id="KW-1133">Transmembrane helix</keyword>
<keyword evidence="3" id="KW-1185">Reference proteome</keyword>
<feature type="transmembrane region" description="Helical" evidence="1">
    <location>
        <begin position="234"/>
        <end position="252"/>
    </location>
</feature>
<gene>
    <name evidence="2" type="ORF">SAMN05216559_1103</name>
</gene>
<organism evidence="2 3">
    <name type="scientific">Halomicrobium zhouii</name>
    <dbReference type="NCBI Taxonomy" id="767519"/>
    <lineage>
        <taxon>Archaea</taxon>
        <taxon>Methanobacteriati</taxon>
        <taxon>Methanobacteriota</taxon>
        <taxon>Stenosarchaea group</taxon>
        <taxon>Halobacteria</taxon>
        <taxon>Halobacteriales</taxon>
        <taxon>Haloarculaceae</taxon>
        <taxon>Halomicrobium</taxon>
    </lineage>
</organism>
<evidence type="ECO:0000313" key="2">
    <source>
        <dbReference type="EMBL" id="SFR92579.1"/>
    </source>
</evidence>
<feature type="transmembrane region" description="Helical" evidence="1">
    <location>
        <begin position="31"/>
        <end position="51"/>
    </location>
</feature>
<dbReference type="EMBL" id="FOZK01000001">
    <property type="protein sequence ID" value="SFR92579.1"/>
    <property type="molecule type" value="Genomic_DNA"/>
</dbReference>
<name>A0A1I6KMZ3_9EURY</name>
<feature type="transmembrane region" description="Helical" evidence="1">
    <location>
        <begin position="63"/>
        <end position="84"/>
    </location>
</feature>
<feature type="transmembrane region" description="Helical" evidence="1">
    <location>
        <begin position="171"/>
        <end position="198"/>
    </location>
</feature>
<proteinExistence type="predicted"/>